<reference evidence="2" key="1">
    <citation type="journal article" date="2014" name="Int. J. Syst. Evol. Microbiol.">
        <title>Complete genome sequence of Corynebacterium casei LMG S-19264T (=DSM 44701T), isolated from a smear-ripened cheese.</title>
        <authorList>
            <consortium name="US DOE Joint Genome Institute (JGI-PGF)"/>
            <person name="Walter F."/>
            <person name="Albersmeier A."/>
            <person name="Kalinowski J."/>
            <person name="Ruckert C."/>
        </authorList>
    </citation>
    <scope>NUCLEOTIDE SEQUENCE</scope>
    <source>
        <strain evidence="2">JCM 4434</strain>
    </source>
</reference>
<sequence>MSKGSTFVRSVFARPRPGYTTAAATGDTVVLLIGMRINRFWAVHHWGPVMYAMFRMLHELRRSPERGLRGRILLTASPRTYYVVQYWESKEALYRYSTAPDGFHHTVWGIANRKVREGRTRGHVGLWHETYVVPEGGYESIYFDMPAFGLAGATGQVPVEERGRHAAQRLAFRSGAGSGESARESVGESVGASTGESAGESAGTTEGTADGVDARADTPGVS</sequence>
<feature type="region of interest" description="Disordered" evidence="1">
    <location>
        <begin position="173"/>
        <end position="222"/>
    </location>
</feature>
<gene>
    <name evidence="2" type="ORF">GCM10010502_49700</name>
</gene>
<name>A0A8H9HVD9_KITAU</name>
<dbReference type="InterPro" id="IPR025444">
    <property type="entry name" value="Monooxy_af470"/>
</dbReference>
<evidence type="ECO:0000313" key="3">
    <source>
        <dbReference type="Proteomes" id="UP000610124"/>
    </source>
</evidence>
<reference evidence="2" key="2">
    <citation type="submission" date="2020-09" db="EMBL/GenBank/DDBJ databases">
        <authorList>
            <person name="Sun Q."/>
            <person name="Ohkuma M."/>
        </authorList>
    </citation>
    <scope>NUCLEOTIDE SEQUENCE</scope>
    <source>
        <strain evidence="2">JCM 4434</strain>
    </source>
</reference>
<feature type="compositionally biased region" description="Polar residues" evidence="1">
    <location>
        <begin position="192"/>
        <end position="207"/>
    </location>
</feature>
<evidence type="ECO:0000256" key="1">
    <source>
        <dbReference type="SAM" id="MobiDB-lite"/>
    </source>
</evidence>
<dbReference type="Pfam" id="PF13826">
    <property type="entry name" value="Monooxy_af470-like"/>
    <property type="match status" value="1"/>
</dbReference>
<evidence type="ECO:0008006" key="4">
    <source>
        <dbReference type="Google" id="ProtNLM"/>
    </source>
</evidence>
<accession>A0A8H9HVD9</accession>
<dbReference type="OrthoDB" id="7566033at2"/>
<dbReference type="Proteomes" id="UP000610124">
    <property type="component" value="Unassembled WGS sequence"/>
</dbReference>
<evidence type="ECO:0000313" key="2">
    <source>
        <dbReference type="EMBL" id="GGU90450.1"/>
    </source>
</evidence>
<protein>
    <recommendedName>
        <fullName evidence="4">DUF4188 domain-containing protein</fullName>
    </recommendedName>
</protein>
<comment type="caution">
    <text evidence="2">The sequence shown here is derived from an EMBL/GenBank/DDBJ whole genome shotgun (WGS) entry which is preliminary data.</text>
</comment>
<organism evidence="2 3">
    <name type="scientific">Kitasatospora aureofaciens</name>
    <name type="common">Streptomyces aureofaciens</name>
    <dbReference type="NCBI Taxonomy" id="1894"/>
    <lineage>
        <taxon>Bacteria</taxon>
        <taxon>Bacillati</taxon>
        <taxon>Actinomycetota</taxon>
        <taxon>Actinomycetes</taxon>
        <taxon>Kitasatosporales</taxon>
        <taxon>Streptomycetaceae</taxon>
        <taxon>Kitasatospora</taxon>
    </lineage>
</organism>
<dbReference type="EMBL" id="BMUB01000012">
    <property type="protein sequence ID" value="GGU90450.1"/>
    <property type="molecule type" value="Genomic_DNA"/>
</dbReference>
<proteinExistence type="predicted"/>
<dbReference type="AlphaFoldDB" id="A0A8H9HVD9"/>